<dbReference type="Proteomes" id="UP000321822">
    <property type="component" value="Unassembled WGS sequence"/>
</dbReference>
<dbReference type="Pfam" id="PF04230">
    <property type="entry name" value="PS_pyruv_trans"/>
    <property type="match status" value="1"/>
</dbReference>
<organism evidence="2 3">
    <name type="scientific">Colwellia demingiae</name>
    <dbReference type="NCBI Taxonomy" id="89401"/>
    <lineage>
        <taxon>Bacteria</taxon>
        <taxon>Pseudomonadati</taxon>
        <taxon>Pseudomonadota</taxon>
        <taxon>Gammaproteobacteria</taxon>
        <taxon>Alteromonadales</taxon>
        <taxon>Colwelliaceae</taxon>
        <taxon>Colwellia</taxon>
    </lineage>
</organism>
<dbReference type="OrthoDB" id="1425928at2"/>
<keyword evidence="3" id="KW-1185">Reference proteome</keyword>
<protein>
    <submittedName>
        <fullName evidence="2">Polysaccharide pyruvyl transferase family protein</fullName>
    </submittedName>
</protein>
<evidence type="ECO:0000313" key="2">
    <source>
        <dbReference type="EMBL" id="TWX71039.1"/>
    </source>
</evidence>
<accession>A0A5C6QQ73</accession>
<sequence>MKHDIILYGAFDRHNYGDLLFPLIMERLISRAFPEKSIAIAGLIDSDLSVFGAPKTESIKKALKNSKDDATILLAVGDVVACDWQSAYGYLLPTFIFPFYERVACRFFPKQTDYLVAKMAGLTSELPFNLKQKNTGPARNIIYNSVGATGVSRVVNDEEIKSLGEAMNDAKFVSVRDTFSQEQLIRIGYTNSVLAPDSATIMSSVISIEELNGKSSQSTLQMIEELKGGYIVFQISQAHVRGKEKVFAEELNKISKSNQLPIVFIAIGNAAGHNDKAGIDKVISFLDPNVTYKTYLTGNIFDLMNIIRNTSCYCGTSLHGLITSMSFSVPRVALLPTLRKQINYMKTWDLPHMPHGILPNELESSINIALSTPKGDLDELAIKLTNTYMESFNKFSSIL</sequence>
<feature type="domain" description="Polysaccharide pyruvyl transferase" evidence="1">
    <location>
        <begin position="15"/>
        <end position="334"/>
    </location>
</feature>
<dbReference type="EMBL" id="VOLT01000002">
    <property type="protein sequence ID" value="TWX71039.1"/>
    <property type="molecule type" value="Genomic_DNA"/>
</dbReference>
<dbReference type="InterPro" id="IPR007345">
    <property type="entry name" value="Polysacch_pyruvyl_Trfase"/>
</dbReference>
<name>A0A5C6QQ73_9GAMM</name>
<evidence type="ECO:0000313" key="3">
    <source>
        <dbReference type="Proteomes" id="UP000321822"/>
    </source>
</evidence>
<dbReference type="GO" id="GO:0016740">
    <property type="term" value="F:transferase activity"/>
    <property type="evidence" value="ECO:0007669"/>
    <property type="project" value="UniProtKB-KW"/>
</dbReference>
<dbReference type="RefSeq" id="WP_146784490.1">
    <property type="nucleotide sequence ID" value="NZ_VOLT01000002.1"/>
</dbReference>
<keyword evidence="2" id="KW-0808">Transferase</keyword>
<reference evidence="2 3" key="1">
    <citation type="submission" date="2019-07" db="EMBL/GenBank/DDBJ databases">
        <title>Genomes of sea-ice associated Colwellia species.</title>
        <authorList>
            <person name="Bowman J.P."/>
        </authorList>
    </citation>
    <scope>NUCLEOTIDE SEQUENCE [LARGE SCALE GENOMIC DNA]</scope>
    <source>
        <strain evidence="2 3">ACAM 459</strain>
    </source>
</reference>
<proteinExistence type="predicted"/>
<comment type="caution">
    <text evidence="2">The sequence shown here is derived from an EMBL/GenBank/DDBJ whole genome shotgun (WGS) entry which is preliminary data.</text>
</comment>
<dbReference type="AlphaFoldDB" id="A0A5C6QQ73"/>
<gene>
    <name evidence="2" type="ORF">ESZ36_05245</name>
</gene>
<evidence type="ECO:0000259" key="1">
    <source>
        <dbReference type="Pfam" id="PF04230"/>
    </source>
</evidence>